<dbReference type="OrthoDB" id="9813151at2"/>
<dbReference type="InterPro" id="IPR003661">
    <property type="entry name" value="HisK_dim/P_dom"/>
</dbReference>
<evidence type="ECO:0000256" key="4">
    <source>
        <dbReference type="ARBA" id="ARBA00022553"/>
    </source>
</evidence>
<keyword evidence="7 14" id="KW-0418">Kinase</keyword>
<evidence type="ECO:0000256" key="2">
    <source>
        <dbReference type="ARBA" id="ARBA00004651"/>
    </source>
</evidence>
<dbReference type="Gene3D" id="3.30.565.10">
    <property type="entry name" value="Histidine kinase-like ATPase, C-terminal domain"/>
    <property type="match status" value="1"/>
</dbReference>
<dbReference type="AlphaFoldDB" id="A0A1I6PVH3"/>
<evidence type="ECO:0000313" key="14">
    <source>
        <dbReference type="EMBL" id="SFS44204.1"/>
    </source>
</evidence>
<dbReference type="PRINTS" id="PR00344">
    <property type="entry name" value="BCTRLSENSOR"/>
</dbReference>
<comment type="subcellular location">
    <subcellularLocation>
        <location evidence="2">Cell membrane</location>
        <topology evidence="2">Multi-pass membrane protein</topology>
    </subcellularLocation>
</comment>
<dbReference type="GO" id="GO:0005524">
    <property type="term" value="F:ATP binding"/>
    <property type="evidence" value="ECO:0007669"/>
    <property type="project" value="UniProtKB-KW"/>
</dbReference>
<dbReference type="SUPFAM" id="SSF55874">
    <property type="entry name" value="ATPase domain of HSP90 chaperone/DNA topoisomerase II/histidine kinase"/>
    <property type="match status" value="1"/>
</dbReference>
<dbReference type="FunFam" id="3.30.565.10:FF:000006">
    <property type="entry name" value="Sensor histidine kinase WalK"/>
    <property type="match status" value="1"/>
</dbReference>
<evidence type="ECO:0000259" key="12">
    <source>
        <dbReference type="PROSITE" id="PS50109"/>
    </source>
</evidence>
<evidence type="ECO:0000256" key="7">
    <source>
        <dbReference type="ARBA" id="ARBA00022777"/>
    </source>
</evidence>
<evidence type="ECO:0000313" key="13">
    <source>
        <dbReference type="EMBL" id="GEM04475.1"/>
    </source>
</evidence>
<dbReference type="PANTHER" id="PTHR42878">
    <property type="entry name" value="TWO-COMPONENT HISTIDINE KINASE"/>
    <property type="match status" value="1"/>
</dbReference>
<dbReference type="RefSeq" id="WP_062319267.1">
    <property type="nucleotide sequence ID" value="NZ_BJWJ01000012.1"/>
</dbReference>
<dbReference type="EMBL" id="FPAI01000002">
    <property type="protein sequence ID" value="SFS44204.1"/>
    <property type="molecule type" value="Genomic_DNA"/>
</dbReference>
<dbReference type="Proteomes" id="UP000321773">
    <property type="component" value="Unassembled WGS sequence"/>
</dbReference>
<protein>
    <recommendedName>
        <fullName evidence="3">histidine kinase</fullName>
        <ecNumber evidence="3">2.7.13.3</ecNumber>
    </recommendedName>
</protein>
<evidence type="ECO:0000256" key="3">
    <source>
        <dbReference type="ARBA" id="ARBA00012438"/>
    </source>
</evidence>
<gene>
    <name evidence="13" type="ORF">HMI01_14630</name>
    <name evidence="14" type="ORF">SAMN05421668_102228</name>
</gene>
<dbReference type="EC" id="2.7.13.3" evidence="3"/>
<dbReference type="Gene3D" id="1.10.287.130">
    <property type="match status" value="1"/>
</dbReference>
<dbReference type="CDD" id="cd00082">
    <property type="entry name" value="HisKA"/>
    <property type="match status" value="1"/>
</dbReference>
<evidence type="ECO:0000313" key="16">
    <source>
        <dbReference type="Proteomes" id="UP000321773"/>
    </source>
</evidence>
<dbReference type="Pfam" id="PF02518">
    <property type="entry name" value="HATPase_c"/>
    <property type="match status" value="1"/>
</dbReference>
<evidence type="ECO:0000256" key="8">
    <source>
        <dbReference type="ARBA" id="ARBA00022840"/>
    </source>
</evidence>
<dbReference type="Pfam" id="PF00512">
    <property type="entry name" value="HisKA"/>
    <property type="match status" value="1"/>
</dbReference>
<evidence type="ECO:0000256" key="10">
    <source>
        <dbReference type="ARBA" id="ARBA00023136"/>
    </source>
</evidence>
<dbReference type="STRING" id="306541.SAMN05421668_102228"/>
<dbReference type="InterPro" id="IPR035965">
    <property type="entry name" value="PAS-like_dom_sf"/>
</dbReference>
<keyword evidence="5" id="KW-0808">Transferase</keyword>
<accession>A0A1I6PVH3</accession>
<keyword evidence="10 11" id="KW-0472">Membrane</keyword>
<keyword evidence="8" id="KW-0067">ATP-binding</keyword>
<evidence type="ECO:0000313" key="15">
    <source>
        <dbReference type="Proteomes" id="UP000199139"/>
    </source>
</evidence>
<dbReference type="InterPro" id="IPR036097">
    <property type="entry name" value="HisK_dim/P_sf"/>
</dbReference>
<dbReference type="InterPro" id="IPR036890">
    <property type="entry name" value="HATPase_C_sf"/>
</dbReference>
<dbReference type="Proteomes" id="UP000199139">
    <property type="component" value="Unassembled WGS sequence"/>
</dbReference>
<organism evidence="14 15">
    <name type="scientific">Halolactibacillus miurensis</name>
    <dbReference type="NCBI Taxonomy" id="306541"/>
    <lineage>
        <taxon>Bacteria</taxon>
        <taxon>Bacillati</taxon>
        <taxon>Bacillota</taxon>
        <taxon>Bacilli</taxon>
        <taxon>Bacillales</taxon>
        <taxon>Bacillaceae</taxon>
        <taxon>Halolactibacillus</taxon>
    </lineage>
</organism>
<keyword evidence="6" id="KW-0547">Nucleotide-binding</keyword>
<dbReference type="InterPro" id="IPR003594">
    <property type="entry name" value="HATPase_dom"/>
</dbReference>
<dbReference type="Gene3D" id="3.30.450.20">
    <property type="entry name" value="PAS domain"/>
    <property type="match status" value="1"/>
</dbReference>
<name>A0A1I6PVH3_9BACI</name>
<dbReference type="CDD" id="cd16922">
    <property type="entry name" value="HATPase_EvgS-ArcB-TorS-like"/>
    <property type="match status" value="1"/>
</dbReference>
<evidence type="ECO:0000256" key="6">
    <source>
        <dbReference type="ARBA" id="ARBA00022741"/>
    </source>
</evidence>
<dbReference type="GO" id="GO:0005886">
    <property type="term" value="C:plasma membrane"/>
    <property type="evidence" value="ECO:0007669"/>
    <property type="project" value="UniProtKB-SubCell"/>
</dbReference>
<reference evidence="14 15" key="1">
    <citation type="submission" date="2016-10" db="EMBL/GenBank/DDBJ databases">
        <authorList>
            <person name="de Groot N.N."/>
        </authorList>
    </citation>
    <scope>NUCLEOTIDE SEQUENCE [LARGE SCALE GENOMIC DNA]</scope>
    <source>
        <strain evidence="14 15">DSM 17074</strain>
    </source>
</reference>
<dbReference type="FunFam" id="1.10.287.130:FF:000001">
    <property type="entry name" value="Two-component sensor histidine kinase"/>
    <property type="match status" value="1"/>
</dbReference>
<keyword evidence="9" id="KW-0902">Two-component regulatory system</keyword>
<comment type="catalytic activity">
    <reaction evidence="1">
        <text>ATP + protein L-histidine = ADP + protein N-phospho-L-histidine.</text>
        <dbReference type="EC" id="2.7.13.3"/>
    </reaction>
</comment>
<keyword evidence="11" id="KW-1133">Transmembrane helix</keyword>
<dbReference type="GO" id="GO:0007234">
    <property type="term" value="P:osmosensory signaling via phosphorelay pathway"/>
    <property type="evidence" value="ECO:0007669"/>
    <property type="project" value="TreeGrafter"/>
</dbReference>
<sequence length="531" mass="59814">MIKRGLSRTALIGLTAMLMVLIAVAVWFKPIVTPLVTKRHLNELAAFAQSEVAVDTSLLLPHDVTVINPSSTMFEQLNFSTATTLDYADETWLYVESDRLLAMKQSTVITQEVGVLRHTLLMVLTFFYLVVIIIHWYNVVRIKKSLQPFRKQALAYANYDFSQRVNSRAPITDEFALSFNRMARQLDQHLAQLAQRNQIFDYVLNAMSDGVLAINVDKTTLVSNKQAERMVRLFNDDSAQQHHEIPAEWVDMIEKVIDKSSVMTKEVLVHGRHYFLLFSPLMKIDQVVGVVIISRDITEEVQLNELRELFVANVSHELRTPISLLQGYSEAIVDGITETKEDQQALAQVILDESERMGRLVNDLLDLAKIKSGHIELNKDMYPVKDFVDRLIGKFSHKAANKAVHIFSEIDPSVEALNFDYDRMEQVFTNLIDNALRYTENGSITLGVNKVAEEVSFAVSDTGVGMEADNLPFVFERFYKADRSRTRNKTGTGLGLAIAKEIVEAHGGSISVKSTIGKGTTFTITLPIVTE</sequence>
<proteinExistence type="predicted"/>
<dbReference type="InterPro" id="IPR005467">
    <property type="entry name" value="His_kinase_dom"/>
</dbReference>
<dbReference type="GO" id="GO:0000156">
    <property type="term" value="F:phosphorelay response regulator activity"/>
    <property type="evidence" value="ECO:0007669"/>
    <property type="project" value="TreeGrafter"/>
</dbReference>
<dbReference type="SUPFAM" id="SSF55785">
    <property type="entry name" value="PYP-like sensor domain (PAS domain)"/>
    <property type="match status" value="1"/>
</dbReference>
<dbReference type="PROSITE" id="PS50109">
    <property type="entry name" value="HIS_KIN"/>
    <property type="match status" value="1"/>
</dbReference>
<evidence type="ECO:0000256" key="5">
    <source>
        <dbReference type="ARBA" id="ARBA00022679"/>
    </source>
</evidence>
<feature type="transmembrane region" description="Helical" evidence="11">
    <location>
        <begin position="9"/>
        <end position="28"/>
    </location>
</feature>
<evidence type="ECO:0000256" key="1">
    <source>
        <dbReference type="ARBA" id="ARBA00000085"/>
    </source>
</evidence>
<dbReference type="GO" id="GO:0030295">
    <property type="term" value="F:protein kinase activator activity"/>
    <property type="evidence" value="ECO:0007669"/>
    <property type="project" value="TreeGrafter"/>
</dbReference>
<dbReference type="InterPro" id="IPR050351">
    <property type="entry name" value="BphY/WalK/GraS-like"/>
</dbReference>
<reference evidence="13 16" key="2">
    <citation type="submission" date="2019-07" db="EMBL/GenBank/DDBJ databases">
        <title>Whole genome shotgun sequence of Halolactibacillus miurensis NBRC 100873.</title>
        <authorList>
            <person name="Hosoyama A."/>
            <person name="Uohara A."/>
            <person name="Ohji S."/>
            <person name="Ichikawa N."/>
        </authorList>
    </citation>
    <scope>NUCLEOTIDE SEQUENCE [LARGE SCALE GENOMIC DNA]</scope>
    <source>
        <strain evidence="13 16">NBRC 100873</strain>
    </source>
</reference>
<keyword evidence="11" id="KW-0812">Transmembrane</keyword>
<dbReference type="EMBL" id="BJWJ01000012">
    <property type="protein sequence ID" value="GEM04475.1"/>
    <property type="molecule type" value="Genomic_DNA"/>
</dbReference>
<dbReference type="PANTHER" id="PTHR42878:SF3">
    <property type="entry name" value="HISTIDINE PROTEIN KINASE SAES"/>
    <property type="match status" value="1"/>
</dbReference>
<evidence type="ECO:0000256" key="9">
    <source>
        <dbReference type="ARBA" id="ARBA00023012"/>
    </source>
</evidence>
<dbReference type="Gene3D" id="6.10.340.10">
    <property type="match status" value="1"/>
</dbReference>
<dbReference type="InterPro" id="IPR004358">
    <property type="entry name" value="Sig_transdc_His_kin-like_C"/>
</dbReference>
<keyword evidence="16" id="KW-1185">Reference proteome</keyword>
<evidence type="ECO:0000256" key="11">
    <source>
        <dbReference type="SAM" id="Phobius"/>
    </source>
</evidence>
<dbReference type="SMART" id="SM00387">
    <property type="entry name" value="HATPase_c"/>
    <property type="match status" value="1"/>
</dbReference>
<dbReference type="SUPFAM" id="SSF47384">
    <property type="entry name" value="Homodimeric domain of signal transducing histidine kinase"/>
    <property type="match status" value="1"/>
</dbReference>
<feature type="domain" description="Histidine kinase" evidence="12">
    <location>
        <begin position="313"/>
        <end position="530"/>
    </location>
</feature>
<dbReference type="GO" id="GO:0000155">
    <property type="term" value="F:phosphorelay sensor kinase activity"/>
    <property type="evidence" value="ECO:0007669"/>
    <property type="project" value="InterPro"/>
</dbReference>
<keyword evidence="4" id="KW-0597">Phosphoprotein</keyword>
<feature type="transmembrane region" description="Helical" evidence="11">
    <location>
        <begin position="120"/>
        <end position="140"/>
    </location>
</feature>
<dbReference type="SMART" id="SM00388">
    <property type="entry name" value="HisKA"/>
    <property type="match status" value="1"/>
</dbReference>